<reference evidence="2 3" key="1">
    <citation type="submission" date="2013-02" db="EMBL/GenBank/DDBJ databases">
        <title>The Genome Sequence of Lactobacillus catenaformis F0143.</title>
        <authorList>
            <consortium name="The Broad Institute Genome Sequencing Platform"/>
            <person name="Earl A."/>
            <person name="Ward D."/>
            <person name="Feldgarden M."/>
            <person name="Gevers D."/>
            <person name="Izard J."/>
            <person name="Blanton J.M."/>
            <person name="Mathney J."/>
            <person name="Dewhirst F.E."/>
            <person name="Young S.K."/>
            <person name="Zeng Q."/>
            <person name="Gargeya S."/>
            <person name="Fitzgerald M."/>
            <person name="Haas B."/>
            <person name="Abouelleil A."/>
            <person name="Alvarado L."/>
            <person name="Arachchi H.M."/>
            <person name="Berlin A."/>
            <person name="Chapman S.B."/>
            <person name="Gearin G."/>
            <person name="Goldberg J."/>
            <person name="Griggs A."/>
            <person name="Gujja S."/>
            <person name="Hansen M."/>
            <person name="Heiman D."/>
            <person name="Howarth C."/>
            <person name="Larimer J."/>
            <person name="Lui A."/>
            <person name="MacDonald P.J.P."/>
            <person name="McCowen C."/>
            <person name="Montmayeur A."/>
            <person name="Murphy C."/>
            <person name="Neiman D."/>
            <person name="Pearson M."/>
            <person name="Priest M."/>
            <person name="Roberts A."/>
            <person name="Saif S."/>
            <person name="Shea T."/>
            <person name="Sisk P."/>
            <person name="Stolte C."/>
            <person name="Sykes S."/>
            <person name="Wortman J."/>
            <person name="Nusbaum C."/>
            <person name="Birren B."/>
        </authorList>
    </citation>
    <scope>NUCLEOTIDE SEQUENCE [LARGE SCALE GENOMIC DNA]</scope>
    <source>
        <strain evidence="2 3">OT 569</strain>
    </source>
</reference>
<name>M2PLY1_9FIRM</name>
<dbReference type="EMBL" id="AGEJ01000018">
    <property type="protein sequence ID" value="EMD16554.1"/>
    <property type="molecule type" value="Genomic_DNA"/>
</dbReference>
<dbReference type="Proteomes" id="UP000011758">
    <property type="component" value="Unassembled WGS sequence"/>
</dbReference>
<keyword evidence="3" id="KW-1185">Reference proteome</keyword>
<feature type="transmembrane region" description="Helical" evidence="1">
    <location>
        <begin position="31"/>
        <end position="49"/>
    </location>
</feature>
<comment type="caution">
    <text evidence="2">The sequence shown here is derived from an EMBL/GenBank/DDBJ whole genome shotgun (WGS) entry which is preliminary data.</text>
</comment>
<organism evidence="2 3">
    <name type="scientific">Eggerthia catenaformis OT 569 = DSM 20559</name>
    <dbReference type="NCBI Taxonomy" id="999415"/>
    <lineage>
        <taxon>Bacteria</taxon>
        <taxon>Bacillati</taxon>
        <taxon>Bacillota</taxon>
        <taxon>Erysipelotrichia</taxon>
        <taxon>Erysipelotrichales</taxon>
        <taxon>Coprobacillaceae</taxon>
        <taxon>Eggerthia</taxon>
    </lineage>
</organism>
<dbReference type="OrthoDB" id="1648598at2"/>
<evidence type="ECO:0000256" key="1">
    <source>
        <dbReference type="SAM" id="Phobius"/>
    </source>
</evidence>
<sequence>MDYTGIALLLGLFAVNAFALNFLYDSKYKLVGAMNIIGLCLTVGLAFNFKQMEDIFKIFLGLFILVIIFFIIRIRLARKKVKRIEVHDEEKEDEL</sequence>
<accession>M2PLY1</accession>
<feature type="transmembrane region" description="Helical" evidence="1">
    <location>
        <begin position="6"/>
        <end position="24"/>
    </location>
</feature>
<keyword evidence="1" id="KW-0812">Transmembrane</keyword>
<dbReference type="BioCyc" id="ECAT999415-HMP:GTTI-1134-MONOMER"/>
<keyword evidence="1" id="KW-1133">Transmembrane helix</keyword>
<protein>
    <submittedName>
        <fullName evidence="2">Uncharacterized protein</fullName>
    </submittedName>
</protein>
<dbReference type="STRING" id="999415.HMPREF9943_01108"/>
<dbReference type="AlphaFoldDB" id="M2PLY1"/>
<evidence type="ECO:0000313" key="2">
    <source>
        <dbReference type="EMBL" id="EMD16554.1"/>
    </source>
</evidence>
<feature type="transmembrane region" description="Helical" evidence="1">
    <location>
        <begin position="55"/>
        <end position="74"/>
    </location>
</feature>
<dbReference type="eggNOG" id="ENOG5033F8H">
    <property type="taxonomic scope" value="Bacteria"/>
</dbReference>
<evidence type="ECO:0000313" key="3">
    <source>
        <dbReference type="Proteomes" id="UP000011758"/>
    </source>
</evidence>
<gene>
    <name evidence="2" type="ORF">HMPREF9943_01108</name>
</gene>
<dbReference type="RefSeq" id="WP_004802919.1">
    <property type="nucleotide sequence ID" value="NZ_AUGJ01000002.1"/>
</dbReference>
<keyword evidence="1" id="KW-0472">Membrane</keyword>
<proteinExistence type="predicted"/>